<dbReference type="EMBL" id="FJUX01000087">
    <property type="protein sequence ID" value="CZT06584.1"/>
    <property type="molecule type" value="Genomic_DNA"/>
</dbReference>
<dbReference type="GO" id="GO:0004674">
    <property type="term" value="F:protein serine/threonine kinase activity"/>
    <property type="evidence" value="ECO:0007669"/>
    <property type="project" value="UniProtKB-KW"/>
</dbReference>
<organism evidence="7 8">
    <name type="scientific">Rhynchosporium agropyri</name>
    <dbReference type="NCBI Taxonomy" id="914238"/>
    <lineage>
        <taxon>Eukaryota</taxon>
        <taxon>Fungi</taxon>
        <taxon>Dikarya</taxon>
        <taxon>Ascomycota</taxon>
        <taxon>Pezizomycotina</taxon>
        <taxon>Leotiomycetes</taxon>
        <taxon>Helotiales</taxon>
        <taxon>Ploettnerulaceae</taxon>
        <taxon>Rhynchosporium</taxon>
    </lineage>
</organism>
<evidence type="ECO:0000259" key="6">
    <source>
        <dbReference type="PROSITE" id="PS50011"/>
    </source>
</evidence>
<evidence type="ECO:0000256" key="2">
    <source>
        <dbReference type="ARBA" id="ARBA00022679"/>
    </source>
</evidence>
<keyword evidence="5" id="KW-0067">ATP-binding</keyword>
<evidence type="ECO:0000256" key="3">
    <source>
        <dbReference type="ARBA" id="ARBA00022741"/>
    </source>
</evidence>
<protein>
    <recommendedName>
        <fullName evidence="6">Protein kinase domain-containing protein</fullName>
    </recommendedName>
</protein>
<gene>
    <name evidence="7" type="ORF">RAG0_12271</name>
</gene>
<dbReference type="Proteomes" id="UP000178912">
    <property type="component" value="Unassembled WGS sequence"/>
</dbReference>
<keyword evidence="2" id="KW-0808">Transferase</keyword>
<evidence type="ECO:0000256" key="1">
    <source>
        <dbReference type="ARBA" id="ARBA00022527"/>
    </source>
</evidence>
<evidence type="ECO:0000256" key="4">
    <source>
        <dbReference type="ARBA" id="ARBA00022777"/>
    </source>
</evidence>
<dbReference type="PANTHER" id="PTHR24058">
    <property type="entry name" value="DUAL SPECIFICITY PROTEIN KINASE"/>
    <property type="match status" value="1"/>
</dbReference>
<dbReference type="OrthoDB" id="5979581at2759"/>
<keyword evidence="3" id="KW-0547">Nucleotide-binding</keyword>
<dbReference type="PANTHER" id="PTHR24058:SF17">
    <property type="entry name" value="HOMEODOMAIN INTERACTING PROTEIN KINASE, ISOFORM D"/>
    <property type="match status" value="1"/>
</dbReference>
<dbReference type="Gene3D" id="1.10.510.10">
    <property type="entry name" value="Transferase(Phosphotransferase) domain 1"/>
    <property type="match status" value="1"/>
</dbReference>
<evidence type="ECO:0000256" key="5">
    <source>
        <dbReference type="ARBA" id="ARBA00022840"/>
    </source>
</evidence>
<accession>A0A1E1L868</accession>
<evidence type="ECO:0000313" key="7">
    <source>
        <dbReference type="EMBL" id="CZT06584.1"/>
    </source>
</evidence>
<dbReference type="AlphaFoldDB" id="A0A1E1L868"/>
<dbReference type="InterPro" id="IPR011009">
    <property type="entry name" value="Kinase-like_dom_sf"/>
</dbReference>
<keyword evidence="4" id="KW-0418">Kinase</keyword>
<dbReference type="SUPFAM" id="SSF56112">
    <property type="entry name" value="Protein kinase-like (PK-like)"/>
    <property type="match status" value="1"/>
</dbReference>
<dbReference type="InterPro" id="IPR000719">
    <property type="entry name" value="Prot_kinase_dom"/>
</dbReference>
<keyword evidence="8" id="KW-1185">Reference proteome</keyword>
<dbReference type="SMART" id="SM00220">
    <property type="entry name" value="S_TKc"/>
    <property type="match status" value="1"/>
</dbReference>
<dbReference type="InterPro" id="IPR008271">
    <property type="entry name" value="Ser/Thr_kinase_AS"/>
</dbReference>
<dbReference type="GO" id="GO:0005524">
    <property type="term" value="F:ATP binding"/>
    <property type="evidence" value="ECO:0007669"/>
    <property type="project" value="UniProtKB-KW"/>
</dbReference>
<evidence type="ECO:0000313" key="8">
    <source>
        <dbReference type="Proteomes" id="UP000178912"/>
    </source>
</evidence>
<dbReference type="Pfam" id="PF00069">
    <property type="entry name" value="Pkinase"/>
    <property type="match status" value="1"/>
</dbReference>
<dbReference type="PROSITE" id="PS00108">
    <property type="entry name" value="PROTEIN_KINASE_ST"/>
    <property type="match status" value="1"/>
</dbReference>
<sequence length="332" mass="37215">MAILQVAQTITGCKGSYELTRAIVNGVHRSRVFKAKILHGTDSVLHGSHVLIKITTPERRKFLSQEHDVYCKPAISSSPFVRKLYDKISDPPCLVLEWMDQTLAEIPPETQFRNDALYKAIFEAGLHAVTALYDENLVHADLKPDNILISDINSPEPTVKIGDLSAAVEHGFNEYQVQPYAMRAPEVWQGYRCTHRSEVWSLAATVLAWAKPGILGTPGIKDGVWPDLWCIAKLMRAFPKWAALPATSRMNELTWDCAKALSNARDPERLSQYYIEAPSLDKELQSFSDETVGMFRFLLVTDPEMRPSAATALLSSEFRALINKAMVTENIK</sequence>
<keyword evidence="1" id="KW-0723">Serine/threonine-protein kinase</keyword>
<name>A0A1E1L868_9HELO</name>
<reference evidence="8" key="1">
    <citation type="submission" date="2016-03" db="EMBL/GenBank/DDBJ databases">
        <authorList>
            <person name="Guldener U."/>
        </authorList>
    </citation>
    <scope>NUCLEOTIDE SEQUENCE [LARGE SCALE GENOMIC DNA]</scope>
    <source>
        <strain evidence="8">04CH-RAC-A.6.1</strain>
    </source>
</reference>
<feature type="domain" description="Protein kinase" evidence="6">
    <location>
        <begin position="17"/>
        <end position="319"/>
    </location>
</feature>
<dbReference type="InterPro" id="IPR050494">
    <property type="entry name" value="Ser_Thr_dual-spec_kinase"/>
</dbReference>
<dbReference type="GO" id="GO:0004713">
    <property type="term" value="F:protein tyrosine kinase activity"/>
    <property type="evidence" value="ECO:0007669"/>
    <property type="project" value="TreeGrafter"/>
</dbReference>
<dbReference type="GO" id="GO:0005634">
    <property type="term" value="C:nucleus"/>
    <property type="evidence" value="ECO:0007669"/>
    <property type="project" value="TreeGrafter"/>
</dbReference>
<proteinExistence type="predicted"/>
<dbReference type="GO" id="GO:0005737">
    <property type="term" value="C:cytoplasm"/>
    <property type="evidence" value="ECO:0007669"/>
    <property type="project" value="TreeGrafter"/>
</dbReference>
<dbReference type="PROSITE" id="PS50011">
    <property type="entry name" value="PROTEIN_KINASE_DOM"/>
    <property type="match status" value="1"/>
</dbReference>